<feature type="coiled-coil region" evidence="3">
    <location>
        <begin position="320"/>
        <end position="402"/>
    </location>
</feature>
<reference evidence="5" key="2">
    <citation type="submission" date="2025-08" db="UniProtKB">
        <authorList>
            <consortium name="Ensembl"/>
        </authorList>
    </citation>
    <scope>IDENTIFICATION</scope>
    <source>
        <strain evidence="5">breed Abyssinian</strain>
    </source>
</reference>
<feature type="coiled-coil region" evidence="3">
    <location>
        <begin position="187"/>
        <end position="266"/>
    </location>
</feature>
<evidence type="ECO:0000256" key="3">
    <source>
        <dbReference type="SAM" id="Coils"/>
    </source>
</evidence>
<protein>
    <recommendedName>
        <fullName evidence="4">C-type lectin domain-containing protein</fullName>
    </recommendedName>
</protein>
<dbReference type="InterPro" id="IPR016187">
    <property type="entry name" value="CTDL_fold"/>
</dbReference>
<keyword evidence="3" id="KW-0175">Coiled coil</keyword>
<dbReference type="Proteomes" id="UP000823872">
    <property type="component" value="Chromosome A3"/>
</dbReference>
<dbReference type="GeneID" id="101095892"/>
<reference evidence="5" key="3">
    <citation type="submission" date="2025-09" db="UniProtKB">
        <authorList>
            <consortium name="Ensembl"/>
        </authorList>
    </citation>
    <scope>IDENTIFICATION</scope>
    <source>
        <strain evidence="5">breed Abyssinian</strain>
    </source>
</reference>
<evidence type="ECO:0000313" key="6">
    <source>
        <dbReference type="Proteomes" id="UP000823872"/>
    </source>
</evidence>
<dbReference type="InterPro" id="IPR050111">
    <property type="entry name" value="C-type_lectin/snaclec_domain"/>
</dbReference>
<dbReference type="PROSITE" id="PS00615">
    <property type="entry name" value="C_TYPE_LECTIN_1"/>
    <property type="match status" value="1"/>
</dbReference>
<evidence type="ECO:0000313" key="5">
    <source>
        <dbReference type="Ensembl" id="ENSFCTP00005023733.1"/>
    </source>
</evidence>
<dbReference type="PROSITE" id="PS50041">
    <property type="entry name" value="C_TYPE_LECTIN_2"/>
    <property type="match status" value="1"/>
</dbReference>
<proteinExistence type="predicted"/>
<evidence type="ECO:0000256" key="1">
    <source>
        <dbReference type="ARBA" id="ARBA00022734"/>
    </source>
</evidence>
<dbReference type="Gene3D" id="3.10.100.10">
    <property type="entry name" value="Mannose-Binding Protein A, subunit A"/>
    <property type="match status" value="1"/>
</dbReference>
<dbReference type="InterPro" id="IPR001304">
    <property type="entry name" value="C-type_lectin-like"/>
</dbReference>
<keyword evidence="6" id="KW-1185">Reference proteome</keyword>
<dbReference type="RefSeq" id="XP_044910283.1">
    <property type="nucleotide sequence ID" value="XM_045054348.1"/>
</dbReference>
<dbReference type="InterPro" id="IPR016186">
    <property type="entry name" value="C-type_lectin-like/link_sf"/>
</dbReference>
<dbReference type="Gene3D" id="1.20.5.170">
    <property type="match status" value="7"/>
</dbReference>
<gene>
    <name evidence="5" type="primary">CLEC4F</name>
</gene>
<dbReference type="GeneTree" id="ENSGT01030000234575"/>
<keyword evidence="2" id="KW-1015">Disulfide bond</keyword>
<dbReference type="Pfam" id="PF00059">
    <property type="entry name" value="Lectin_C"/>
    <property type="match status" value="1"/>
</dbReference>
<name>A0ABI7XMI0_FELCA</name>
<feature type="domain" description="C-type lectin" evidence="4">
    <location>
        <begin position="444"/>
        <end position="562"/>
    </location>
</feature>
<dbReference type="InterPro" id="IPR033989">
    <property type="entry name" value="CD209-like_CTLD"/>
</dbReference>
<sequence length="570" mass="64414">MNCDKVHFFTDNQSVSLQPRVLQKPRLPLEPYASFQEFSAMIAREDNTTSQLPVEPYNSQHSGGVAEWQETIQMFKSHVENSSTWSMEMQTLTCRVDNVSSQIQVLGGHLENASADIQMVKGVLQVANTLTFQTQMLRSSMEGASAEIRKLKGDLEKANTLNSQTYSFLKSSLENASIDLHMLNGGLENANTEIQILKAGLEMANAQAQLANSSLKNANAQIHVLRGQLDSVHDLRAQNQVLRSSLEGANAEIQRVKGSLQNANALNSQTQTFLKGHLDNASSEIQLLRDHFKRAGDEIHLLKRDLETVTAQTQEASHHLEQTDVQIQLLKTELENANALDSKIQVLNGYLKNASREIQTLKQGMKSASALDSKTQILESNLQKASAEIQRLKGDLQDTKTLTTRIQEEQSRLETLRVAFGSQEQLQRTQNQLLQLILQGWNAYSGSLYYFSHVKKSWHEAEQFCVSQGAHLASVTSEEEQEFLVKFTSTSYHWIGLTDRGKEGLWRWVDGTPFNAFRSRVFWGTNQPDNWRHQDGQTEDCVHIEQKWNDMHCDTPYHWVCKKPINQHVA</sequence>
<accession>A0ABI7XMI0</accession>
<dbReference type="Ensembl" id="ENSFCTT00005034765.1">
    <property type="protein sequence ID" value="ENSFCTP00005023733.1"/>
    <property type="gene ID" value="ENSFCTG00005012257.1"/>
</dbReference>
<dbReference type="InterPro" id="IPR018378">
    <property type="entry name" value="C-type_lectin_CS"/>
</dbReference>
<dbReference type="CDD" id="cd03590">
    <property type="entry name" value="CLECT_DC-SIGN_like"/>
    <property type="match status" value="1"/>
</dbReference>
<evidence type="ECO:0000256" key="2">
    <source>
        <dbReference type="ARBA" id="ARBA00023157"/>
    </source>
</evidence>
<keyword evidence="1" id="KW-0430">Lectin</keyword>
<organism evidence="5 6">
    <name type="scientific">Felis catus</name>
    <name type="common">Cat</name>
    <name type="synonym">Felis silvestris catus</name>
    <dbReference type="NCBI Taxonomy" id="9685"/>
    <lineage>
        <taxon>Eukaryota</taxon>
        <taxon>Metazoa</taxon>
        <taxon>Chordata</taxon>
        <taxon>Craniata</taxon>
        <taxon>Vertebrata</taxon>
        <taxon>Euteleostomi</taxon>
        <taxon>Mammalia</taxon>
        <taxon>Eutheria</taxon>
        <taxon>Laurasiatheria</taxon>
        <taxon>Carnivora</taxon>
        <taxon>Feliformia</taxon>
        <taxon>Felidae</taxon>
        <taxon>Felinae</taxon>
        <taxon>Felis</taxon>
    </lineage>
</organism>
<evidence type="ECO:0000259" key="4">
    <source>
        <dbReference type="PROSITE" id="PS50041"/>
    </source>
</evidence>
<reference evidence="5 6" key="1">
    <citation type="submission" date="2021-02" db="EMBL/GenBank/DDBJ databases">
        <title>Safari Cat Assemblies.</title>
        <authorList>
            <person name="Bredemeyer K.R."/>
            <person name="Murphy W.J."/>
        </authorList>
    </citation>
    <scope>NUCLEOTIDE SEQUENCE [LARGE SCALE GENOMIC DNA]</scope>
</reference>
<dbReference type="SMART" id="SM00034">
    <property type="entry name" value="CLECT"/>
    <property type="match status" value="1"/>
</dbReference>
<dbReference type="SUPFAM" id="SSF56436">
    <property type="entry name" value="C-type lectin-like"/>
    <property type="match status" value="1"/>
</dbReference>
<dbReference type="PANTHER" id="PTHR22803">
    <property type="entry name" value="MANNOSE, PHOSPHOLIPASE, LECTIN RECEPTOR RELATED"/>
    <property type="match status" value="1"/>
</dbReference>